<dbReference type="Pfam" id="PF11236">
    <property type="entry name" value="DUF3037"/>
    <property type="match status" value="1"/>
</dbReference>
<gene>
    <name evidence="1" type="ORF">V4F39_19935</name>
</gene>
<name>A0AAW9QNN7_9BURK</name>
<sequence length="133" mass="14686">MNDPRFACTYDYAIVRVVPRVERGEFINAGVILSCASRRFLQARIELDEARALALDPALDLPSIRATLAAIPLICEGGKAAGALGQLPLRERFHWLVAPRSASIQTSQVHTGRCDDLEAALTHLLERMVRPPR</sequence>
<reference evidence="1 2" key="1">
    <citation type="submission" date="2024-02" db="EMBL/GenBank/DDBJ databases">
        <title>Genome sequence of Aquincola sp. MAHUQ-54.</title>
        <authorList>
            <person name="Huq M.A."/>
        </authorList>
    </citation>
    <scope>NUCLEOTIDE SEQUENCE [LARGE SCALE GENOMIC DNA]</scope>
    <source>
        <strain evidence="1 2">MAHUQ-54</strain>
    </source>
</reference>
<evidence type="ECO:0000313" key="1">
    <source>
        <dbReference type="EMBL" id="MEF7616195.1"/>
    </source>
</evidence>
<organism evidence="1 2">
    <name type="scientific">Aquincola agrisoli</name>
    <dbReference type="NCBI Taxonomy" id="3119538"/>
    <lineage>
        <taxon>Bacteria</taxon>
        <taxon>Pseudomonadati</taxon>
        <taxon>Pseudomonadota</taxon>
        <taxon>Betaproteobacteria</taxon>
        <taxon>Burkholderiales</taxon>
        <taxon>Sphaerotilaceae</taxon>
        <taxon>Aquincola</taxon>
    </lineage>
</organism>
<proteinExistence type="predicted"/>
<dbReference type="EMBL" id="JAZIBG010000038">
    <property type="protein sequence ID" value="MEF7616195.1"/>
    <property type="molecule type" value="Genomic_DNA"/>
</dbReference>
<evidence type="ECO:0000313" key="2">
    <source>
        <dbReference type="Proteomes" id="UP001336250"/>
    </source>
</evidence>
<dbReference type="AlphaFoldDB" id="A0AAW9QNN7"/>
<keyword evidence="2" id="KW-1185">Reference proteome</keyword>
<protein>
    <submittedName>
        <fullName evidence="1">DUF3037 domain-containing protein</fullName>
    </submittedName>
</protein>
<dbReference type="InterPro" id="IPR021398">
    <property type="entry name" value="DUF3037"/>
</dbReference>
<dbReference type="Proteomes" id="UP001336250">
    <property type="component" value="Unassembled WGS sequence"/>
</dbReference>
<dbReference type="RefSeq" id="WP_332291641.1">
    <property type="nucleotide sequence ID" value="NZ_JAZIBG010000038.1"/>
</dbReference>
<accession>A0AAW9QNN7</accession>
<comment type="caution">
    <text evidence="1">The sequence shown here is derived from an EMBL/GenBank/DDBJ whole genome shotgun (WGS) entry which is preliminary data.</text>
</comment>